<dbReference type="GO" id="GO:0016052">
    <property type="term" value="P:carbohydrate catabolic process"/>
    <property type="evidence" value="ECO:0007669"/>
    <property type="project" value="InterPro"/>
</dbReference>
<organism evidence="3 4">
    <name type="scientific">Oligosphaera ethanolica</name>
    <dbReference type="NCBI Taxonomy" id="760260"/>
    <lineage>
        <taxon>Bacteria</taxon>
        <taxon>Pseudomonadati</taxon>
        <taxon>Lentisphaerota</taxon>
        <taxon>Oligosphaeria</taxon>
        <taxon>Oligosphaerales</taxon>
        <taxon>Oligosphaeraceae</taxon>
        <taxon>Oligosphaera</taxon>
    </lineage>
</organism>
<accession>A0AAE3VCZ8</accession>
<evidence type="ECO:0000313" key="3">
    <source>
        <dbReference type="EMBL" id="MDQ0288200.1"/>
    </source>
</evidence>
<dbReference type="RefSeq" id="WP_307259474.1">
    <property type="nucleotide sequence ID" value="NZ_JAUSVL010000001.1"/>
</dbReference>
<dbReference type="Proteomes" id="UP001238163">
    <property type="component" value="Unassembled WGS sequence"/>
</dbReference>
<dbReference type="Pfam" id="PF06452">
    <property type="entry name" value="CBM9_1"/>
    <property type="match status" value="1"/>
</dbReference>
<evidence type="ECO:0000256" key="1">
    <source>
        <dbReference type="SAM" id="SignalP"/>
    </source>
</evidence>
<keyword evidence="1" id="KW-0732">Signal</keyword>
<dbReference type="Gene3D" id="2.60.40.1190">
    <property type="match status" value="1"/>
</dbReference>
<evidence type="ECO:0000313" key="4">
    <source>
        <dbReference type="Proteomes" id="UP001238163"/>
    </source>
</evidence>
<proteinExistence type="predicted"/>
<name>A0AAE3VCZ8_9BACT</name>
<gene>
    <name evidence="3" type="ORF">J3R75_000307</name>
</gene>
<dbReference type="SUPFAM" id="SSF49344">
    <property type="entry name" value="CBD9-like"/>
    <property type="match status" value="1"/>
</dbReference>
<dbReference type="EMBL" id="JAUSVL010000001">
    <property type="protein sequence ID" value="MDQ0288200.1"/>
    <property type="molecule type" value="Genomic_DNA"/>
</dbReference>
<reference evidence="3" key="1">
    <citation type="submission" date="2023-07" db="EMBL/GenBank/DDBJ databases">
        <title>Genomic Encyclopedia of Type Strains, Phase IV (KMG-IV): sequencing the most valuable type-strain genomes for metagenomic binning, comparative biology and taxonomic classification.</title>
        <authorList>
            <person name="Goeker M."/>
        </authorList>
    </citation>
    <scope>NUCLEOTIDE SEQUENCE</scope>
    <source>
        <strain evidence="3">DSM 24202</strain>
    </source>
</reference>
<keyword evidence="4" id="KW-1185">Reference proteome</keyword>
<sequence length="269" mass="29123">MTHRPSLRLLAAVAASAGALLLASCASTSRQRFASVPFPDSTPRPLIIAEYRPITLDGDLADWEGVPFIDVTPQTGVFDGESQSTDCPKDLSYRFALCHDNDALYVAVRVVDDVLQLDDTAAGETHAKAWMDDAIEVFIDGNLNRAPHARSADRAEYSSGGEFSLVANGAATSNCTGWPDSFGKPDHWQGATAIHPQADGSVVLTYEYRLTWRVMGGIAGPDSRIGFTIGVQDDDDGGNRDHALYWQGFSPSCWKDENGWGEVFIKPAK</sequence>
<feature type="domain" description="Carbohydrate-binding" evidence="2">
    <location>
        <begin position="87"/>
        <end position="265"/>
    </location>
</feature>
<dbReference type="PROSITE" id="PS51257">
    <property type="entry name" value="PROKAR_LIPOPROTEIN"/>
    <property type="match status" value="1"/>
</dbReference>
<comment type="caution">
    <text evidence="3">The sequence shown here is derived from an EMBL/GenBank/DDBJ whole genome shotgun (WGS) entry which is preliminary data.</text>
</comment>
<dbReference type="InterPro" id="IPR010502">
    <property type="entry name" value="Carb-bd_dom_fam9"/>
</dbReference>
<evidence type="ECO:0000259" key="2">
    <source>
        <dbReference type="Pfam" id="PF06452"/>
    </source>
</evidence>
<feature type="signal peptide" evidence="1">
    <location>
        <begin position="1"/>
        <end position="34"/>
    </location>
</feature>
<dbReference type="AlphaFoldDB" id="A0AAE3VCZ8"/>
<dbReference type="GO" id="GO:0004553">
    <property type="term" value="F:hydrolase activity, hydrolyzing O-glycosyl compounds"/>
    <property type="evidence" value="ECO:0007669"/>
    <property type="project" value="InterPro"/>
</dbReference>
<protein>
    <recommendedName>
        <fullName evidence="2">Carbohydrate-binding domain-containing protein</fullName>
    </recommendedName>
</protein>
<dbReference type="GO" id="GO:0030246">
    <property type="term" value="F:carbohydrate binding"/>
    <property type="evidence" value="ECO:0007669"/>
    <property type="project" value="InterPro"/>
</dbReference>
<feature type="chain" id="PRO_5042168337" description="Carbohydrate-binding domain-containing protein" evidence="1">
    <location>
        <begin position="35"/>
        <end position="269"/>
    </location>
</feature>